<proteinExistence type="predicted"/>
<dbReference type="STRING" id="341454.A0A4S2N5T6"/>
<feature type="compositionally biased region" description="Pro residues" evidence="1">
    <location>
        <begin position="390"/>
        <end position="407"/>
    </location>
</feature>
<dbReference type="Pfam" id="PF03114">
    <property type="entry name" value="BAR"/>
    <property type="match status" value="1"/>
</dbReference>
<dbReference type="SUPFAM" id="SSF103657">
    <property type="entry name" value="BAR/IMD domain-like"/>
    <property type="match status" value="1"/>
</dbReference>
<reference evidence="3 4" key="1">
    <citation type="submission" date="2019-04" db="EMBL/GenBank/DDBJ databases">
        <title>Comparative genomics and transcriptomics to analyze fruiting body development in filamentous ascomycetes.</title>
        <authorList>
            <consortium name="DOE Joint Genome Institute"/>
            <person name="Lutkenhaus R."/>
            <person name="Traeger S."/>
            <person name="Breuer J."/>
            <person name="Kuo A."/>
            <person name="Lipzen A."/>
            <person name="Pangilinan J."/>
            <person name="Dilworth D."/>
            <person name="Sandor L."/>
            <person name="Poggeler S."/>
            <person name="Barry K."/>
            <person name="Grigoriev I.V."/>
            <person name="Nowrousian M."/>
        </authorList>
    </citation>
    <scope>NUCLEOTIDE SEQUENCE [LARGE SCALE GENOMIC DNA]</scope>
    <source>
        <strain evidence="3 4">CBS 389.68</strain>
    </source>
</reference>
<keyword evidence="4" id="KW-1185">Reference proteome</keyword>
<evidence type="ECO:0000313" key="4">
    <source>
        <dbReference type="Proteomes" id="UP000298138"/>
    </source>
</evidence>
<dbReference type="GO" id="GO:0005737">
    <property type="term" value="C:cytoplasm"/>
    <property type="evidence" value="ECO:0007669"/>
    <property type="project" value="InterPro"/>
</dbReference>
<sequence>MNMNKKLDRFKQWAGERMGGEAKTSTSDEFKSLEMEMDLRQNGMDKLHTSMNTYIKSMSQRKEGDDREKMLPVDVLAQAMIAHGEEFESDSLFGTCLIMMGQANENIARVQDSYVASASESWLESLERSLAQMKEYQAARRKLESRRLAYDATLSKMQKQKKEDFRLEEELRSQRIKYEESSDDVYRRMGEIQDAEAESMTDLGAFLDAELEYHERCAEILANLRRQWPAGQRQPIRHRSRSTTAHAFGVNGTREESPPPPPQPEPERIRSVSRVSTGLSDRSVERERSTGQFRLPTPDLHGTRPSFQRTNSASPAIERSHRTEVTPTRSRTQEYDGQNDSYSPPDRRQINGYASSPSRQPSGGERVISRSASNNTLSNVYNAGSVRKVAPPPPPARKKPPPPPPMKKPNLNV</sequence>
<dbReference type="OrthoDB" id="14167at2759"/>
<evidence type="ECO:0000256" key="1">
    <source>
        <dbReference type="SAM" id="MobiDB-lite"/>
    </source>
</evidence>
<feature type="compositionally biased region" description="Polar residues" evidence="1">
    <location>
        <begin position="352"/>
        <end position="361"/>
    </location>
</feature>
<organism evidence="3 4">
    <name type="scientific">Ascodesmis nigricans</name>
    <dbReference type="NCBI Taxonomy" id="341454"/>
    <lineage>
        <taxon>Eukaryota</taxon>
        <taxon>Fungi</taxon>
        <taxon>Dikarya</taxon>
        <taxon>Ascomycota</taxon>
        <taxon>Pezizomycotina</taxon>
        <taxon>Pezizomycetes</taxon>
        <taxon>Pezizales</taxon>
        <taxon>Ascodesmidaceae</taxon>
        <taxon>Ascodesmis</taxon>
    </lineage>
</organism>
<dbReference type="InterPro" id="IPR027267">
    <property type="entry name" value="AH/BAR_dom_sf"/>
</dbReference>
<dbReference type="Gene3D" id="1.20.1270.60">
    <property type="entry name" value="Arfaptin homology (AH) domain/BAR domain"/>
    <property type="match status" value="1"/>
</dbReference>
<feature type="region of interest" description="Disordered" evidence="1">
    <location>
        <begin position="229"/>
        <end position="413"/>
    </location>
</feature>
<dbReference type="EMBL" id="ML220112">
    <property type="protein sequence ID" value="TGZ84601.1"/>
    <property type="molecule type" value="Genomic_DNA"/>
</dbReference>
<feature type="compositionally biased region" description="Polar residues" evidence="1">
    <location>
        <begin position="325"/>
        <end position="342"/>
    </location>
</feature>
<gene>
    <name evidence="3" type="ORF">EX30DRAFT_392035</name>
</gene>
<dbReference type="InterPro" id="IPR004148">
    <property type="entry name" value="BAR_dom"/>
</dbReference>
<accession>A0A4S2N5T6</accession>
<evidence type="ECO:0000313" key="3">
    <source>
        <dbReference type="EMBL" id="TGZ84601.1"/>
    </source>
</evidence>
<dbReference type="AlphaFoldDB" id="A0A4S2N5T6"/>
<dbReference type="PROSITE" id="PS51021">
    <property type="entry name" value="BAR"/>
    <property type="match status" value="1"/>
</dbReference>
<feature type="domain" description="BAR" evidence="2">
    <location>
        <begin position="15"/>
        <end position="237"/>
    </location>
</feature>
<name>A0A4S2N5T6_9PEZI</name>
<dbReference type="SMART" id="SM00721">
    <property type="entry name" value="BAR"/>
    <property type="match status" value="1"/>
</dbReference>
<feature type="compositionally biased region" description="Polar residues" evidence="1">
    <location>
        <begin position="305"/>
        <end position="314"/>
    </location>
</feature>
<dbReference type="CDD" id="cd07593">
    <property type="entry name" value="BAR_MUG137_fungi"/>
    <property type="match status" value="1"/>
</dbReference>
<evidence type="ECO:0000259" key="2">
    <source>
        <dbReference type="PROSITE" id="PS51021"/>
    </source>
</evidence>
<dbReference type="InParanoid" id="A0A4S2N5T6"/>
<dbReference type="Proteomes" id="UP000298138">
    <property type="component" value="Unassembled WGS sequence"/>
</dbReference>
<protein>
    <submittedName>
        <fullName evidence="3">BAR-domain-containing protein</fullName>
    </submittedName>
</protein>
<feature type="compositionally biased region" description="Polar residues" evidence="1">
    <location>
        <begin position="370"/>
        <end position="382"/>
    </location>
</feature>